<keyword evidence="3" id="KW-1185">Reference proteome</keyword>
<dbReference type="EMBL" id="LR824025">
    <property type="protein sequence ID" value="CAH0596190.1"/>
    <property type="molecule type" value="Genomic_DNA"/>
</dbReference>
<organism evidence="2 3">
    <name type="scientific">Chrysodeixis includens</name>
    <name type="common">Soybean looper</name>
    <name type="synonym">Pseudoplusia includens</name>
    <dbReference type="NCBI Taxonomy" id="689277"/>
    <lineage>
        <taxon>Eukaryota</taxon>
        <taxon>Metazoa</taxon>
        <taxon>Ecdysozoa</taxon>
        <taxon>Arthropoda</taxon>
        <taxon>Hexapoda</taxon>
        <taxon>Insecta</taxon>
        <taxon>Pterygota</taxon>
        <taxon>Neoptera</taxon>
        <taxon>Endopterygota</taxon>
        <taxon>Lepidoptera</taxon>
        <taxon>Glossata</taxon>
        <taxon>Ditrysia</taxon>
        <taxon>Noctuoidea</taxon>
        <taxon>Noctuidae</taxon>
        <taxon>Plusiinae</taxon>
        <taxon>Chrysodeixis</taxon>
    </lineage>
</organism>
<feature type="signal peptide" evidence="1">
    <location>
        <begin position="1"/>
        <end position="23"/>
    </location>
</feature>
<evidence type="ECO:0000256" key="1">
    <source>
        <dbReference type="SAM" id="SignalP"/>
    </source>
</evidence>
<sequence length="128" mass="15230">MPHLQESCHLCVILLLVSLGVHERRLGPRQRSRIGDWRTIGLEAFLRLLVSQLHLQLMAETRQVLPERVGARSCRLLIITSSHRLSVTLQRRLLRLFLSIIYLKVSKRQIYHRNYERRYRYCHGVHQV</sequence>
<protein>
    <recommendedName>
        <fullName evidence="4">Secreted protein</fullName>
    </recommendedName>
</protein>
<evidence type="ECO:0000313" key="2">
    <source>
        <dbReference type="EMBL" id="CAH0596190.1"/>
    </source>
</evidence>
<feature type="chain" id="PRO_5040105040" description="Secreted protein" evidence="1">
    <location>
        <begin position="24"/>
        <end position="128"/>
    </location>
</feature>
<name>A0A9P0BU21_CHRIL</name>
<accession>A0A9P0BU21</accession>
<reference evidence="2" key="1">
    <citation type="submission" date="2021-12" db="EMBL/GenBank/DDBJ databases">
        <authorList>
            <person name="King R."/>
        </authorList>
    </citation>
    <scope>NUCLEOTIDE SEQUENCE</scope>
</reference>
<proteinExistence type="predicted"/>
<gene>
    <name evidence="2" type="ORF">CINC_LOCUS7005</name>
</gene>
<keyword evidence="1" id="KW-0732">Signal</keyword>
<evidence type="ECO:0000313" key="3">
    <source>
        <dbReference type="Proteomes" id="UP001154114"/>
    </source>
</evidence>
<dbReference type="Proteomes" id="UP001154114">
    <property type="component" value="Chromosome 22"/>
</dbReference>
<dbReference type="AlphaFoldDB" id="A0A9P0BU21"/>
<evidence type="ECO:0008006" key="4">
    <source>
        <dbReference type="Google" id="ProtNLM"/>
    </source>
</evidence>